<keyword evidence="5" id="KW-1185">Reference proteome</keyword>
<gene>
    <name evidence="4" type="ORF">BDV25DRAFT_146789</name>
</gene>
<keyword evidence="2" id="KW-0677">Repeat</keyword>
<proteinExistence type="predicted"/>
<name>A0A5N6U8P2_ASPAV</name>
<dbReference type="AlphaFoldDB" id="A0A5N6U8P2"/>
<evidence type="ECO:0000256" key="3">
    <source>
        <dbReference type="SAM" id="MobiDB-lite"/>
    </source>
</evidence>
<sequence length="185" mass="20494">MPPKKRTPAPKKPRQSKLAKENDISNDEEAEIKEVFHLFSTSHPEYKSEKEGVIAREDVRKALVALGLAPSSPAQFQDILSAVDPTETGYVAYESFLAVAAAKLRSRDDDAMEAEVDAAYQLFTRNADGPIKLQHLRRIARELKEDGLGDDLLRDMILEANGGASLESGVTLEQFHDVMRRAGVF</sequence>
<organism evidence="4 5">
    <name type="scientific">Aspergillus avenaceus</name>
    <dbReference type="NCBI Taxonomy" id="36643"/>
    <lineage>
        <taxon>Eukaryota</taxon>
        <taxon>Fungi</taxon>
        <taxon>Dikarya</taxon>
        <taxon>Ascomycota</taxon>
        <taxon>Pezizomycotina</taxon>
        <taxon>Eurotiomycetes</taxon>
        <taxon>Eurotiomycetidae</taxon>
        <taxon>Eurotiales</taxon>
        <taxon>Aspergillaceae</taxon>
        <taxon>Aspergillus</taxon>
        <taxon>Aspergillus subgen. Circumdati</taxon>
    </lineage>
</organism>
<dbReference type="Proteomes" id="UP000325780">
    <property type="component" value="Unassembled WGS sequence"/>
</dbReference>
<dbReference type="InterPro" id="IPR011992">
    <property type="entry name" value="EF-hand-dom_pair"/>
</dbReference>
<dbReference type="Gene3D" id="1.10.238.10">
    <property type="entry name" value="EF-hand"/>
    <property type="match status" value="1"/>
</dbReference>
<evidence type="ECO:0000313" key="5">
    <source>
        <dbReference type="Proteomes" id="UP000325780"/>
    </source>
</evidence>
<evidence type="ECO:0000256" key="2">
    <source>
        <dbReference type="ARBA" id="ARBA00022737"/>
    </source>
</evidence>
<feature type="region of interest" description="Disordered" evidence="3">
    <location>
        <begin position="1"/>
        <end position="26"/>
    </location>
</feature>
<feature type="compositionally biased region" description="Basic residues" evidence="3">
    <location>
        <begin position="1"/>
        <end position="17"/>
    </location>
</feature>
<evidence type="ECO:0000313" key="4">
    <source>
        <dbReference type="EMBL" id="KAE8154978.1"/>
    </source>
</evidence>
<dbReference type="SUPFAM" id="SSF47473">
    <property type="entry name" value="EF-hand"/>
    <property type="match status" value="1"/>
</dbReference>
<dbReference type="InterPro" id="IPR050230">
    <property type="entry name" value="CALM/Myosin/TropC-like"/>
</dbReference>
<accession>A0A5N6U8P2</accession>
<protein>
    <recommendedName>
        <fullName evidence="1">Calmodulin</fullName>
    </recommendedName>
</protein>
<dbReference type="OrthoDB" id="26525at2759"/>
<dbReference type="EMBL" id="ML742025">
    <property type="protein sequence ID" value="KAE8154978.1"/>
    <property type="molecule type" value="Genomic_DNA"/>
</dbReference>
<dbReference type="PANTHER" id="PTHR23048:SF0">
    <property type="entry name" value="CALMODULIN LIKE 3"/>
    <property type="match status" value="1"/>
</dbReference>
<evidence type="ECO:0000256" key="1">
    <source>
        <dbReference type="ARBA" id="ARBA00020786"/>
    </source>
</evidence>
<dbReference type="GO" id="GO:0016460">
    <property type="term" value="C:myosin II complex"/>
    <property type="evidence" value="ECO:0007669"/>
    <property type="project" value="TreeGrafter"/>
</dbReference>
<dbReference type="FunFam" id="1.10.238.10:FF:000003">
    <property type="entry name" value="Calmodulin A"/>
    <property type="match status" value="1"/>
</dbReference>
<reference evidence="4 5" key="1">
    <citation type="submission" date="2019-04" db="EMBL/GenBank/DDBJ databases">
        <title>Friends and foes A comparative genomics study of 23 Aspergillus species from section Flavi.</title>
        <authorList>
            <consortium name="DOE Joint Genome Institute"/>
            <person name="Kjaerbolling I."/>
            <person name="Vesth T."/>
            <person name="Frisvad J.C."/>
            <person name="Nybo J.L."/>
            <person name="Theobald S."/>
            <person name="Kildgaard S."/>
            <person name="Isbrandt T."/>
            <person name="Kuo A."/>
            <person name="Sato A."/>
            <person name="Lyhne E.K."/>
            <person name="Kogle M.E."/>
            <person name="Wiebenga A."/>
            <person name="Kun R.S."/>
            <person name="Lubbers R.J."/>
            <person name="Makela M.R."/>
            <person name="Barry K."/>
            <person name="Chovatia M."/>
            <person name="Clum A."/>
            <person name="Daum C."/>
            <person name="Haridas S."/>
            <person name="He G."/>
            <person name="LaButti K."/>
            <person name="Lipzen A."/>
            <person name="Mondo S."/>
            <person name="Riley R."/>
            <person name="Salamov A."/>
            <person name="Simmons B.A."/>
            <person name="Magnuson J.K."/>
            <person name="Henrissat B."/>
            <person name="Mortensen U.H."/>
            <person name="Larsen T.O."/>
            <person name="Devries R.P."/>
            <person name="Grigoriev I.V."/>
            <person name="Machida M."/>
            <person name="Baker S.E."/>
            <person name="Andersen M.R."/>
        </authorList>
    </citation>
    <scope>NUCLEOTIDE SEQUENCE [LARGE SCALE GENOMIC DNA]</scope>
    <source>
        <strain evidence="4 5">IBT 18842</strain>
    </source>
</reference>
<dbReference type="PANTHER" id="PTHR23048">
    <property type="entry name" value="MYOSIN LIGHT CHAIN 1, 3"/>
    <property type="match status" value="1"/>
</dbReference>